<dbReference type="InterPro" id="IPR018501">
    <property type="entry name" value="DDT_dom"/>
</dbReference>
<dbReference type="InterPro" id="IPR013136">
    <property type="entry name" value="WSTF_Acf1_Cbp146"/>
</dbReference>
<protein>
    <submittedName>
        <fullName evidence="7">9866_t:CDS:1</fullName>
    </submittedName>
</protein>
<comment type="caution">
    <text evidence="7">The sequence shown here is derived from an EMBL/GenBank/DDBJ whole genome shotgun (WGS) entry which is preliminary data.</text>
</comment>
<dbReference type="GO" id="GO:0005634">
    <property type="term" value="C:nucleus"/>
    <property type="evidence" value="ECO:0007669"/>
    <property type="project" value="UniProtKB-SubCell"/>
</dbReference>
<feature type="domain" description="WAC" evidence="6">
    <location>
        <begin position="25"/>
        <end position="132"/>
    </location>
</feature>
<comment type="subcellular location">
    <subcellularLocation>
        <location evidence="1 3">Nucleus</location>
    </subcellularLocation>
</comment>
<dbReference type="EMBL" id="CAJVPK010000008">
    <property type="protein sequence ID" value="CAG8432948.1"/>
    <property type="molecule type" value="Genomic_DNA"/>
</dbReference>
<dbReference type="InterPro" id="IPR028941">
    <property type="entry name" value="WHIM2_dom"/>
</dbReference>
<proteinExistence type="predicted"/>
<dbReference type="SMART" id="SM00571">
    <property type="entry name" value="DDT"/>
    <property type="match status" value="1"/>
</dbReference>
<evidence type="ECO:0000256" key="1">
    <source>
        <dbReference type="ARBA" id="ARBA00004123"/>
    </source>
</evidence>
<evidence type="ECO:0000259" key="6">
    <source>
        <dbReference type="PROSITE" id="PS51136"/>
    </source>
</evidence>
<sequence>MPLYARKQIHLVPKPKLNLSKNANHQVWVISYTSEIFLSYQDYLKRIALYEKRIWQCVVTGKQGLTYHEALESEKTHRETLENKFPLGLIPPVLEKIQFNTERLDVVVNEIFEKYKDLYSVGEVIFAMIDRKKVKVKVSEVKLITPKESSSKGAKRKSIQSQIFYEVQMLDDDGNPLRQKNKKFITKTINGSYAVCRADKLSFTKTLIRKFVKESATKDTYFHAPWVVKSKLAKMYKISTQLPEDLQKSKDYALKKSRKRKTNKKLTASEKARQEKKKRQDIENKKKEAEKNRKQKEKEENQKRRKAEQKKIKYPIEDLGVPLDRSLLQKRPSLVYDFKVPQDCVGIMLSIWNFFTIFGKTLGMSFCTLDDFESSLYHTVTNPRCYLTIEMHVSLLNAIIKDRMHSKGKKRVINHAVSNDAMEIDNNDEIAMLNTSREILEMLGNNWDRKLISSSDGRKGWETILAGCIYQLMEFSSTPNLEHILAKIVPRRKSNIEETLEKNYVILEAADKLQILEFLINTVSKSQTIHDHIERCSEKLSELNKEKLNLAKEKRQLLYSLSEIDKDKLIENLLNEGDSSATKPDENFVIRKRKLEENEIMISKKEEQIEKDKRKYAIPRVPLLGKDRFYNKYYYFDNIGAAVSEKYGTGRIFVESANEFDLEIMTEKEEQRFKKRRKIEEFGIGRNASNVSVDNQTQWGYYDDIAQVKELQGWLNSKGVRELSFQNELNARLPDISAGITKRQQDFVTTHTTQEVRRSKRTQTTLAMLSAQSYMKWSNKLAK</sequence>
<feature type="compositionally biased region" description="Basic residues" evidence="4">
    <location>
        <begin position="255"/>
        <end position="264"/>
    </location>
</feature>
<keyword evidence="8" id="KW-1185">Reference proteome</keyword>
<dbReference type="PANTHER" id="PTHR32075:SF6">
    <property type="entry name" value="ISWI CHROMATIN-REMODELING COMPLEX SUBUNIT YPL216W-RELATED"/>
    <property type="match status" value="1"/>
</dbReference>
<dbReference type="Pfam" id="PF15613">
    <property type="entry name" value="WSD"/>
    <property type="match status" value="1"/>
</dbReference>
<evidence type="ECO:0000313" key="7">
    <source>
        <dbReference type="EMBL" id="CAG8432948.1"/>
    </source>
</evidence>
<dbReference type="Pfam" id="PF02791">
    <property type="entry name" value="DDT"/>
    <property type="match status" value="1"/>
</dbReference>
<dbReference type="Proteomes" id="UP000789706">
    <property type="component" value="Unassembled WGS sequence"/>
</dbReference>
<gene>
    <name evidence="7" type="ORF">DEBURN_LOCUS272</name>
</gene>
<evidence type="ECO:0000256" key="4">
    <source>
        <dbReference type="SAM" id="MobiDB-lite"/>
    </source>
</evidence>
<dbReference type="Pfam" id="PF10537">
    <property type="entry name" value="WAC_Acf1_DNA_bd"/>
    <property type="match status" value="1"/>
</dbReference>
<dbReference type="GO" id="GO:0000785">
    <property type="term" value="C:chromatin"/>
    <property type="evidence" value="ECO:0007669"/>
    <property type="project" value="UniProtKB-ARBA"/>
</dbReference>
<evidence type="ECO:0000313" key="8">
    <source>
        <dbReference type="Proteomes" id="UP000789706"/>
    </source>
</evidence>
<evidence type="ECO:0000256" key="2">
    <source>
        <dbReference type="ARBA" id="ARBA00023242"/>
    </source>
</evidence>
<feature type="domain" description="DDT" evidence="5">
    <location>
        <begin position="342"/>
        <end position="405"/>
    </location>
</feature>
<dbReference type="PANTHER" id="PTHR32075">
    <property type="entry name" value="ISWI CHROMATIN-REMODELING COMPLEX SUBUNIT YPL216W-RELATED"/>
    <property type="match status" value="1"/>
</dbReference>
<feature type="compositionally biased region" description="Basic and acidic residues" evidence="4">
    <location>
        <begin position="267"/>
        <end position="302"/>
    </location>
</feature>
<dbReference type="PROSITE" id="PS50827">
    <property type="entry name" value="DDT"/>
    <property type="match status" value="1"/>
</dbReference>
<keyword evidence="2 3" id="KW-0539">Nucleus</keyword>
<dbReference type="GO" id="GO:0000781">
    <property type="term" value="C:chromosome, telomeric region"/>
    <property type="evidence" value="ECO:0007669"/>
    <property type="project" value="GOC"/>
</dbReference>
<organism evidence="7 8">
    <name type="scientific">Diversispora eburnea</name>
    <dbReference type="NCBI Taxonomy" id="1213867"/>
    <lineage>
        <taxon>Eukaryota</taxon>
        <taxon>Fungi</taxon>
        <taxon>Fungi incertae sedis</taxon>
        <taxon>Mucoromycota</taxon>
        <taxon>Glomeromycotina</taxon>
        <taxon>Glomeromycetes</taxon>
        <taxon>Diversisporales</taxon>
        <taxon>Diversisporaceae</taxon>
        <taxon>Diversispora</taxon>
    </lineage>
</organism>
<name>A0A9N8YM43_9GLOM</name>
<dbReference type="OrthoDB" id="332390at2759"/>
<dbReference type="GO" id="GO:0031509">
    <property type="term" value="P:subtelomeric heterochromatin formation"/>
    <property type="evidence" value="ECO:0007669"/>
    <property type="project" value="TreeGrafter"/>
</dbReference>
<dbReference type="AlphaFoldDB" id="A0A9N8YM43"/>
<accession>A0A9N8YM43</accession>
<evidence type="ECO:0000256" key="3">
    <source>
        <dbReference type="PROSITE-ProRule" id="PRU00475"/>
    </source>
</evidence>
<reference evidence="7" key="1">
    <citation type="submission" date="2021-06" db="EMBL/GenBank/DDBJ databases">
        <authorList>
            <person name="Kallberg Y."/>
            <person name="Tangrot J."/>
            <person name="Rosling A."/>
        </authorList>
    </citation>
    <scope>NUCLEOTIDE SEQUENCE</scope>
    <source>
        <strain evidence="7">AZ414A</strain>
    </source>
</reference>
<dbReference type="PROSITE" id="PS51136">
    <property type="entry name" value="WAC"/>
    <property type="match status" value="1"/>
</dbReference>
<feature type="region of interest" description="Disordered" evidence="4">
    <location>
        <begin position="249"/>
        <end position="311"/>
    </location>
</feature>
<evidence type="ECO:0000259" key="5">
    <source>
        <dbReference type="PROSITE" id="PS50827"/>
    </source>
</evidence>